<name>A0A6A6ZKR7_9PLEO</name>
<evidence type="ECO:0008006" key="5">
    <source>
        <dbReference type="Google" id="ProtNLM"/>
    </source>
</evidence>
<dbReference type="OrthoDB" id="5357734at2759"/>
<feature type="transmembrane region" description="Helical" evidence="1">
    <location>
        <begin position="325"/>
        <end position="347"/>
    </location>
</feature>
<protein>
    <recommendedName>
        <fullName evidence="5">Transmembrane protein</fullName>
    </recommendedName>
</protein>
<keyword evidence="1" id="KW-1133">Transmembrane helix</keyword>
<dbReference type="PANTHER" id="PTHR37576:SF2">
    <property type="entry name" value="DEFECT AT LOW TEMPERATURE PROTEIN 1"/>
    <property type="match status" value="1"/>
</dbReference>
<dbReference type="PANTHER" id="PTHR37576">
    <property type="entry name" value="DEFECT AT LOW TEMPERATURE PROTEIN 1"/>
    <property type="match status" value="1"/>
</dbReference>
<reference evidence="3" key="1">
    <citation type="journal article" date="2020" name="Stud. Mycol.">
        <title>101 Dothideomycetes genomes: a test case for predicting lifestyles and emergence of pathogens.</title>
        <authorList>
            <person name="Haridas S."/>
            <person name="Albert R."/>
            <person name="Binder M."/>
            <person name="Bloem J."/>
            <person name="Labutti K."/>
            <person name="Salamov A."/>
            <person name="Andreopoulos B."/>
            <person name="Baker S."/>
            <person name="Barry K."/>
            <person name="Bills G."/>
            <person name="Bluhm B."/>
            <person name="Cannon C."/>
            <person name="Castanera R."/>
            <person name="Culley D."/>
            <person name="Daum C."/>
            <person name="Ezra D."/>
            <person name="Gonzalez J."/>
            <person name="Henrissat B."/>
            <person name="Kuo A."/>
            <person name="Liang C."/>
            <person name="Lipzen A."/>
            <person name="Lutzoni F."/>
            <person name="Magnuson J."/>
            <person name="Mondo S."/>
            <person name="Nolan M."/>
            <person name="Ohm R."/>
            <person name="Pangilinan J."/>
            <person name="Park H.-J."/>
            <person name="Ramirez L."/>
            <person name="Alfaro M."/>
            <person name="Sun H."/>
            <person name="Tritt A."/>
            <person name="Yoshinaga Y."/>
            <person name="Zwiers L.-H."/>
            <person name="Turgeon B."/>
            <person name="Goodwin S."/>
            <person name="Spatafora J."/>
            <person name="Crous P."/>
            <person name="Grigoriev I."/>
        </authorList>
    </citation>
    <scope>NUCLEOTIDE SEQUENCE</scope>
    <source>
        <strain evidence="3">CBS 113818</strain>
    </source>
</reference>
<gene>
    <name evidence="3" type="ORF">CC86DRAFT_332059</name>
</gene>
<keyword evidence="2" id="KW-0732">Signal</keyword>
<dbReference type="Proteomes" id="UP000799424">
    <property type="component" value="Unassembled WGS sequence"/>
</dbReference>
<keyword evidence="1" id="KW-0472">Membrane</keyword>
<organism evidence="3 4">
    <name type="scientific">Ophiobolus disseminans</name>
    <dbReference type="NCBI Taxonomy" id="1469910"/>
    <lineage>
        <taxon>Eukaryota</taxon>
        <taxon>Fungi</taxon>
        <taxon>Dikarya</taxon>
        <taxon>Ascomycota</taxon>
        <taxon>Pezizomycotina</taxon>
        <taxon>Dothideomycetes</taxon>
        <taxon>Pleosporomycetidae</taxon>
        <taxon>Pleosporales</taxon>
        <taxon>Pleosporineae</taxon>
        <taxon>Phaeosphaeriaceae</taxon>
        <taxon>Ophiobolus</taxon>
    </lineage>
</organism>
<dbReference type="EMBL" id="MU006237">
    <property type="protein sequence ID" value="KAF2821478.1"/>
    <property type="molecule type" value="Genomic_DNA"/>
</dbReference>
<sequence length="392" mass="42467">MATALHSTQAKLVLAVLVVITAVDLSDGPLLQRSIKTGLSIHTTQYHSSWHMAKIITDGWTGSIDHASTAGLYHSGDLAWMARNWYLNESLIGGDCGGVCNGSLSAAGIDVNCSSTTRNLDITAPKSVNASIFDVSFNRTQDSNGHATLEMTYLYMYSIDEHCNGTISIETCSIRTAVVSYDVTQTASVVRLARRSYPSAMSIIPSSGDLPGPDGRPTGALAALESIGTRYLQSNATLTGFYDGAYGIEPYGALELVYTEPSPGSSANSTCMLLYKNATDDLLWRLHDIMFRMAWDASIGNETAQTPIWTRDVRALSYDAEFATLWVAAGLMLLSITIATSLFWGYWQLEHPVSLSPLETGRALASILEEPAGERDMGVEELLNLIGQRKRD</sequence>
<evidence type="ECO:0000313" key="4">
    <source>
        <dbReference type="Proteomes" id="UP000799424"/>
    </source>
</evidence>
<keyword evidence="1" id="KW-0812">Transmembrane</keyword>
<evidence type="ECO:0000313" key="3">
    <source>
        <dbReference type="EMBL" id="KAF2821478.1"/>
    </source>
</evidence>
<dbReference type="AlphaFoldDB" id="A0A6A6ZKR7"/>
<feature type="chain" id="PRO_5025456789" description="Transmembrane protein" evidence="2">
    <location>
        <begin position="16"/>
        <end position="392"/>
    </location>
</feature>
<accession>A0A6A6ZKR7</accession>
<proteinExistence type="predicted"/>
<keyword evidence="4" id="KW-1185">Reference proteome</keyword>
<feature type="signal peptide" evidence="2">
    <location>
        <begin position="1"/>
        <end position="15"/>
    </location>
</feature>
<evidence type="ECO:0000256" key="1">
    <source>
        <dbReference type="SAM" id="Phobius"/>
    </source>
</evidence>
<evidence type="ECO:0000256" key="2">
    <source>
        <dbReference type="SAM" id="SignalP"/>
    </source>
</evidence>